<dbReference type="EMBL" id="FRAW01000015">
    <property type="protein sequence ID" value="SHK72550.1"/>
    <property type="molecule type" value="Genomic_DNA"/>
</dbReference>
<reference evidence="3" key="1">
    <citation type="submission" date="2016-11" db="EMBL/GenBank/DDBJ databases">
        <authorList>
            <person name="Varghese N."/>
            <person name="Submissions S."/>
        </authorList>
    </citation>
    <scope>NUCLEOTIDE SEQUENCE [LARGE SCALE GENOMIC DNA]</scope>
    <source>
        <strain evidence="3">UWOS</strain>
    </source>
</reference>
<dbReference type="RefSeq" id="WP_143159395.1">
    <property type="nucleotide sequence ID" value="NZ_FRAW01000015.1"/>
</dbReference>
<sequence length="233" mass="24563">MLDVVKIASGVFDSEMETFETAMPGNVAKVNEGGTVDVRPSIRNCLSNMQLEPTQKDGQLRTINNVPVLFPGTASAIVKFELQEGDPVLLVASSRDLSEWKAGDWVHGLPCTPRSFAGNDLNSLLAIPVRMESHGDKKPKITVTVKKDGKVEIETASDIAIKAGTLDIEGDLKVSGNIEAMGDMESGGCISAGGEVTVNAKNRPLAISTHVHATAETIGTPTGPVSPYPTPSI</sequence>
<keyword evidence="3" id="KW-1185">Reference proteome</keyword>
<dbReference type="Proteomes" id="UP000184275">
    <property type="component" value="Unassembled WGS sequence"/>
</dbReference>
<dbReference type="InterPro" id="IPR041599">
    <property type="entry name" value="Gp138_N"/>
</dbReference>
<evidence type="ECO:0000313" key="3">
    <source>
        <dbReference type="Proteomes" id="UP000184275"/>
    </source>
</evidence>
<dbReference type="Gene3D" id="2.40.50.230">
    <property type="entry name" value="Gp5 N-terminal domain"/>
    <property type="match status" value="1"/>
</dbReference>
<feature type="domain" description="Phage protein Gp138 N-terminal" evidence="1">
    <location>
        <begin position="23"/>
        <end position="103"/>
    </location>
</feature>
<evidence type="ECO:0000259" key="1">
    <source>
        <dbReference type="Pfam" id="PF18352"/>
    </source>
</evidence>
<dbReference type="Pfam" id="PF18352">
    <property type="entry name" value="Gp138_N"/>
    <property type="match status" value="1"/>
</dbReference>
<accession>A0A1M6UTK5</accession>
<gene>
    <name evidence="2" type="ORF">SAMN05720469_11557</name>
</gene>
<evidence type="ECO:0000313" key="2">
    <source>
        <dbReference type="EMBL" id="SHK72550.1"/>
    </source>
</evidence>
<dbReference type="AlphaFoldDB" id="A0A1M6UTK5"/>
<name>A0A1M6UTK5_9BACT</name>
<protein>
    <recommendedName>
        <fullName evidence="1">Phage protein Gp138 N-terminal domain-containing protein</fullName>
    </recommendedName>
</protein>
<dbReference type="InterPro" id="IPR037026">
    <property type="entry name" value="Vgr_OB-fold_dom_sf"/>
</dbReference>
<proteinExistence type="predicted"/>
<organism evidence="2 3">
    <name type="scientific">Fibrobacter intestinalis</name>
    <dbReference type="NCBI Taxonomy" id="28122"/>
    <lineage>
        <taxon>Bacteria</taxon>
        <taxon>Pseudomonadati</taxon>
        <taxon>Fibrobacterota</taxon>
        <taxon>Fibrobacteria</taxon>
        <taxon>Fibrobacterales</taxon>
        <taxon>Fibrobacteraceae</taxon>
        <taxon>Fibrobacter</taxon>
    </lineage>
</organism>